<organism evidence="1 2">
    <name type="scientific">Halocaridina rubra</name>
    <name type="common">Hawaiian red shrimp</name>
    <dbReference type="NCBI Taxonomy" id="373956"/>
    <lineage>
        <taxon>Eukaryota</taxon>
        <taxon>Metazoa</taxon>
        <taxon>Ecdysozoa</taxon>
        <taxon>Arthropoda</taxon>
        <taxon>Crustacea</taxon>
        <taxon>Multicrustacea</taxon>
        <taxon>Malacostraca</taxon>
        <taxon>Eumalacostraca</taxon>
        <taxon>Eucarida</taxon>
        <taxon>Decapoda</taxon>
        <taxon>Pleocyemata</taxon>
        <taxon>Caridea</taxon>
        <taxon>Atyoidea</taxon>
        <taxon>Atyidae</taxon>
        <taxon>Halocaridina</taxon>
    </lineage>
</organism>
<protein>
    <recommendedName>
        <fullName evidence="3">Methylmalonic aciduria and homocystinuria type D protein, mitochondrial</fullName>
    </recommendedName>
</protein>
<accession>A0AAN8XT64</accession>
<keyword evidence="2" id="KW-1185">Reference proteome</keyword>
<gene>
    <name evidence="1" type="ORF">SK128_009710</name>
</gene>
<evidence type="ECO:0008006" key="3">
    <source>
        <dbReference type="Google" id="ProtNLM"/>
    </source>
</evidence>
<dbReference type="GO" id="GO:0009235">
    <property type="term" value="P:cobalamin metabolic process"/>
    <property type="evidence" value="ECO:0007669"/>
    <property type="project" value="InterPro"/>
</dbReference>
<dbReference type="AlphaFoldDB" id="A0AAN8XT64"/>
<dbReference type="PANTHER" id="PTHR13192">
    <property type="entry name" value="MY011 PROTEIN"/>
    <property type="match status" value="1"/>
</dbReference>
<dbReference type="Pfam" id="PF10229">
    <property type="entry name" value="MMADHC"/>
    <property type="match status" value="1"/>
</dbReference>
<dbReference type="Proteomes" id="UP001381693">
    <property type="component" value="Unassembled WGS sequence"/>
</dbReference>
<evidence type="ECO:0000313" key="2">
    <source>
        <dbReference type="Proteomes" id="UP001381693"/>
    </source>
</evidence>
<reference evidence="1 2" key="1">
    <citation type="submission" date="2023-11" db="EMBL/GenBank/DDBJ databases">
        <title>Halocaridina rubra genome assembly.</title>
        <authorList>
            <person name="Smith C."/>
        </authorList>
    </citation>
    <scope>NUCLEOTIDE SEQUENCE [LARGE SCALE GENOMIC DNA]</scope>
    <source>
        <strain evidence="1">EP-1</strain>
        <tissue evidence="1">Whole</tissue>
    </source>
</reference>
<name>A0AAN8XT64_HALRR</name>
<dbReference type="GO" id="GO:0005739">
    <property type="term" value="C:mitochondrion"/>
    <property type="evidence" value="ECO:0007669"/>
    <property type="project" value="TreeGrafter"/>
</dbReference>
<dbReference type="EMBL" id="JAXCGZ010002550">
    <property type="protein sequence ID" value="KAK7083780.1"/>
    <property type="molecule type" value="Genomic_DNA"/>
</dbReference>
<evidence type="ECO:0000313" key="1">
    <source>
        <dbReference type="EMBL" id="KAK7083780.1"/>
    </source>
</evidence>
<proteinExistence type="predicted"/>
<dbReference type="InterPro" id="IPR019362">
    <property type="entry name" value="MMADHC"/>
</dbReference>
<dbReference type="PANTHER" id="PTHR13192:SF3">
    <property type="entry name" value="COBALAMIN TRAFFICKING PROTEIN CBLD"/>
    <property type="match status" value="1"/>
</dbReference>
<sequence length="311" mass="34831">MAARLLCSGERVIVVYARNLQWFSCKGREFSSQRRNNSNNPSPPRDVKEVTAEPIHTWLNVKAGIFGPSDQRLPLPGDIGLSQHLNSHSQSSVTFQIPLKKTPSDVLTTTTNHEKQVDVITQVESSNGIQEVPISIVNLNDEMPHPGEILECRAQDCPELVKKDFSELFPGRNICGSPLSVITLCQKTENDMSGWSQDMETEREELTDYFVQAADDICNKLKTEGYWADFIDPSSGRPYHGPYTNATLFETDERYRHMGFHIEDLGCCKVISHRLWGTHVFIGAIFTNAPVNSEILEDAIALHQKGKGSSE</sequence>
<comment type="caution">
    <text evidence="1">The sequence shown here is derived from an EMBL/GenBank/DDBJ whole genome shotgun (WGS) entry which is preliminary data.</text>
</comment>